<sequence>MPLHRRVFFIGGFDPRSPRHTWRLFRQAAQAHPASALGEEIVLTAPEASGSRAEADWQVSGETIARSQFQIWAWDDIVRQHWRRTPWRVLRDLWVVYVRAASEGLLSQVRRQAPAAFWLSVVPCLMVVGVVLLIVMAGITLAALQTRISWLNGPLGASLPWLLALTMGALAWWRLSVRLDVTWLLRLFGFTWTQSNQQVDHMDARMSDWAASVISAASEEHCDEVLIVAHSTGGMWAVSVLAQALRQAPWLGQRGPQLGLLTLGHCMPILSGLPSAQSFRADLQLLQAHGALTWLDVSAPADWAAFARVPPWLGEGQARLRQCSPRFHQTLSIPHYQALLADRHALHMQYLRAPDVAGGYDPVSWIFGPDTLQKRYADMAPTTPSA</sequence>
<evidence type="ECO:0000256" key="1">
    <source>
        <dbReference type="SAM" id="Phobius"/>
    </source>
</evidence>
<evidence type="ECO:0000313" key="2">
    <source>
        <dbReference type="EMBL" id="MEK8045595.1"/>
    </source>
</evidence>
<organism evidence="2 3">
    <name type="scientific">Ideonella margarita</name>
    <dbReference type="NCBI Taxonomy" id="2984191"/>
    <lineage>
        <taxon>Bacteria</taxon>
        <taxon>Pseudomonadati</taxon>
        <taxon>Pseudomonadota</taxon>
        <taxon>Betaproteobacteria</taxon>
        <taxon>Burkholderiales</taxon>
        <taxon>Sphaerotilaceae</taxon>
        <taxon>Ideonella</taxon>
    </lineage>
</organism>
<evidence type="ECO:0000313" key="3">
    <source>
        <dbReference type="Proteomes" id="UP001379945"/>
    </source>
</evidence>
<name>A0ABU9C166_9BURK</name>
<feature type="transmembrane region" description="Helical" evidence="1">
    <location>
        <begin position="115"/>
        <end position="139"/>
    </location>
</feature>
<evidence type="ECO:0008006" key="4">
    <source>
        <dbReference type="Google" id="ProtNLM"/>
    </source>
</evidence>
<proteinExistence type="predicted"/>
<reference evidence="2 3" key="1">
    <citation type="submission" date="2024-04" db="EMBL/GenBank/DDBJ databases">
        <title>Novel species of the genus Ideonella isolated from streams.</title>
        <authorList>
            <person name="Lu H."/>
        </authorList>
    </citation>
    <scope>NUCLEOTIDE SEQUENCE [LARGE SCALE GENOMIC DNA]</scope>
    <source>
        <strain evidence="2 3">LYT19W</strain>
    </source>
</reference>
<accession>A0ABU9C166</accession>
<keyword evidence="3" id="KW-1185">Reference proteome</keyword>
<gene>
    <name evidence="2" type="ORF">AACH00_04435</name>
</gene>
<dbReference type="RefSeq" id="WP_341397832.1">
    <property type="nucleotide sequence ID" value="NZ_JBBUTI010000002.1"/>
</dbReference>
<comment type="caution">
    <text evidence="2">The sequence shown here is derived from an EMBL/GenBank/DDBJ whole genome shotgun (WGS) entry which is preliminary data.</text>
</comment>
<protein>
    <recommendedName>
        <fullName evidence="4">Alpha/beta hydrolase</fullName>
    </recommendedName>
</protein>
<keyword evidence="1" id="KW-0812">Transmembrane</keyword>
<dbReference type="Proteomes" id="UP001379945">
    <property type="component" value="Unassembled WGS sequence"/>
</dbReference>
<feature type="transmembrane region" description="Helical" evidence="1">
    <location>
        <begin position="159"/>
        <end position="177"/>
    </location>
</feature>
<keyword evidence="1" id="KW-1133">Transmembrane helix</keyword>
<dbReference type="EMBL" id="JBBUTI010000002">
    <property type="protein sequence ID" value="MEK8045595.1"/>
    <property type="molecule type" value="Genomic_DNA"/>
</dbReference>
<keyword evidence="1" id="KW-0472">Membrane</keyword>